<keyword evidence="1" id="KW-1133">Transmembrane helix</keyword>
<feature type="transmembrane region" description="Helical" evidence="1">
    <location>
        <begin position="60"/>
        <end position="80"/>
    </location>
</feature>
<keyword evidence="1" id="KW-0472">Membrane</keyword>
<sequence>MLSTVIAIYVIAGSAYWAIRLVPAFLKWVLVIIAIPVLVPVSMVKSLPEYLRKEGKWYRYRWLVYMTLFLITLNIILFFLPA</sequence>
<evidence type="ECO:0000313" key="2">
    <source>
        <dbReference type="EMBL" id="RGT33607.1"/>
    </source>
</evidence>
<proteinExistence type="predicted"/>
<accession>A0A412N5U7</accession>
<protein>
    <submittedName>
        <fullName evidence="2">Uncharacterized protein</fullName>
    </submittedName>
</protein>
<comment type="caution">
    <text evidence="2">The sequence shown here is derived from an EMBL/GenBank/DDBJ whole genome shotgun (WGS) entry which is preliminary data.</text>
</comment>
<gene>
    <name evidence="2" type="ORF">DWX38_07360</name>
</gene>
<evidence type="ECO:0000256" key="1">
    <source>
        <dbReference type="SAM" id="Phobius"/>
    </source>
</evidence>
<evidence type="ECO:0000313" key="3">
    <source>
        <dbReference type="Proteomes" id="UP000285159"/>
    </source>
</evidence>
<reference evidence="2 3" key="1">
    <citation type="submission" date="2018-08" db="EMBL/GenBank/DDBJ databases">
        <title>A genome reference for cultivated species of the human gut microbiota.</title>
        <authorList>
            <person name="Zou Y."/>
            <person name="Xue W."/>
            <person name="Luo G."/>
        </authorList>
    </citation>
    <scope>NUCLEOTIDE SEQUENCE [LARGE SCALE GENOMIC DNA]</scope>
    <source>
        <strain evidence="2 3">AF19-1AC</strain>
    </source>
</reference>
<name>A0A412N5U7_9BACE</name>
<organism evidence="2 3">
    <name type="scientific">Bacteroides clarus</name>
    <dbReference type="NCBI Taxonomy" id="626929"/>
    <lineage>
        <taxon>Bacteria</taxon>
        <taxon>Pseudomonadati</taxon>
        <taxon>Bacteroidota</taxon>
        <taxon>Bacteroidia</taxon>
        <taxon>Bacteroidales</taxon>
        <taxon>Bacteroidaceae</taxon>
        <taxon>Bacteroides</taxon>
    </lineage>
</organism>
<dbReference type="EMBL" id="QRWP01000005">
    <property type="protein sequence ID" value="RGT33607.1"/>
    <property type="molecule type" value="Genomic_DNA"/>
</dbReference>
<feature type="transmembrane region" description="Helical" evidence="1">
    <location>
        <begin position="6"/>
        <end position="39"/>
    </location>
</feature>
<dbReference type="RefSeq" id="WP_118467677.1">
    <property type="nucleotide sequence ID" value="NZ_CAUBEL010000002.1"/>
</dbReference>
<dbReference type="Proteomes" id="UP000285159">
    <property type="component" value="Unassembled WGS sequence"/>
</dbReference>
<keyword evidence="1" id="KW-0812">Transmembrane</keyword>
<dbReference type="AlphaFoldDB" id="A0A412N5U7"/>